<keyword evidence="4 10" id="KW-0812">Transmembrane</keyword>
<dbReference type="GO" id="GO:0009922">
    <property type="term" value="F:fatty acid elongase activity"/>
    <property type="evidence" value="ECO:0000318"/>
    <property type="project" value="GO_Central"/>
</dbReference>
<feature type="transmembrane region" description="Helical" evidence="10">
    <location>
        <begin position="200"/>
        <end position="218"/>
    </location>
</feature>
<dbReference type="Proteomes" id="UP000000305">
    <property type="component" value="Unassembled WGS sequence"/>
</dbReference>
<dbReference type="GO" id="GO:0042761">
    <property type="term" value="P:very long-chain fatty acid biosynthetic process"/>
    <property type="evidence" value="ECO:0000318"/>
    <property type="project" value="GO_Central"/>
</dbReference>
<evidence type="ECO:0000256" key="10">
    <source>
        <dbReference type="RuleBase" id="RU361115"/>
    </source>
</evidence>
<sequence length="278" mass="32942">MGSIDQAFIFLCRRVWEMRDKRTDGWPLMESPYSPFLICQAYLVLVKVMGPKLMRNRPAYDLRGALVTYNAFQIIFNGWIFYQVCRLTWFKGYSLICQPMDYSYSEDALQIIKTGYIYALSKLIDFLDTLFFVLRKKESQLTFYHIYHHVCMFLTIWIGFRFISGGQSAFLPTVNTLVNVGVHIYYLITAMGPRFRKYLWWKKYLSVVQILEFLFIGVHGSQMLFVECGFPAAVSWYYVVQVIVFFLLFKNGHLKSYPQNKKDIDNEKNLNWELNFTK</sequence>
<evidence type="ECO:0000256" key="6">
    <source>
        <dbReference type="ARBA" id="ARBA00022989"/>
    </source>
</evidence>
<dbReference type="GO" id="GO:0005789">
    <property type="term" value="C:endoplasmic reticulum membrane"/>
    <property type="evidence" value="ECO:0000318"/>
    <property type="project" value="GO_Central"/>
</dbReference>
<evidence type="ECO:0000256" key="8">
    <source>
        <dbReference type="ARBA" id="ARBA00023136"/>
    </source>
</evidence>
<dbReference type="GO" id="GO:0030148">
    <property type="term" value="P:sphingolipid biosynthetic process"/>
    <property type="evidence" value="ECO:0000318"/>
    <property type="project" value="GO_Central"/>
</dbReference>
<keyword evidence="9 10" id="KW-0275">Fatty acid biosynthesis</keyword>
<keyword evidence="12" id="KW-1185">Reference proteome</keyword>
<evidence type="ECO:0000313" key="11">
    <source>
        <dbReference type="EMBL" id="EFX74503.1"/>
    </source>
</evidence>
<dbReference type="EMBL" id="GL732583">
    <property type="protein sequence ID" value="EFX74503.1"/>
    <property type="molecule type" value="Genomic_DNA"/>
</dbReference>
<evidence type="ECO:0000313" key="12">
    <source>
        <dbReference type="Proteomes" id="UP000000305"/>
    </source>
</evidence>
<keyword evidence="8 10" id="KW-0472">Membrane</keyword>
<dbReference type="GO" id="GO:0019367">
    <property type="term" value="P:fatty acid elongation, saturated fatty acid"/>
    <property type="evidence" value="ECO:0000318"/>
    <property type="project" value="GO_Central"/>
</dbReference>
<dbReference type="GO" id="GO:0034625">
    <property type="term" value="P:fatty acid elongation, monounsaturated fatty acid"/>
    <property type="evidence" value="ECO:0000318"/>
    <property type="project" value="GO_Central"/>
</dbReference>
<evidence type="ECO:0000256" key="9">
    <source>
        <dbReference type="ARBA" id="ARBA00023160"/>
    </source>
</evidence>
<comment type="similarity">
    <text evidence="10">Belongs to the ELO family.</text>
</comment>
<reference evidence="11 12" key="1">
    <citation type="journal article" date="2011" name="Science">
        <title>The ecoresponsive genome of Daphnia pulex.</title>
        <authorList>
            <person name="Colbourne J.K."/>
            <person name="Pfrender M.E."/>
            <person name="Gilbert D."/>
            <person name="Thomas W.K."/>
            <person name="Tucker A."/>
            <person name="Oakley T.H."/>
            <person name="Tokishita S."/>
            <person name="Aerts A."/>
            <person name="Arnold G.J."/>
            <person name="Basu M.K."/>
            <person name="Bauer D.J."/>
            <person name="Caceres C.E."/>
            <person name="Carmel L."/>
            <person name="Casola C."/>
            <person name="Choi J.H."/>
            <person name="Detter J.C."/>
            <person name="Dong Q."/>
            <person name="Dusheyko S."/>
            <person name="Eads B.D."/>
            <person name="Frohlich T."/>
            <person name="Geiler-Samerotte K.A."/>
            <person name="Gerlach D."/>
            <person name="Hatcher P."/>
            <person name="Jogdeo S."/>
            <person name="Krijgsveld J."/>
            <person name="Kriventseva E.V."/>
            <person name="Kultz D."/>
            <person name="Laforsch C."/>
            <person name="Lindquist E."/>
            <person name="Lopez J."/>
            <person name="Manak J.R."/>
            <person name="Muller J."/>
            <person name="Pangilinan J."/>
            <person name="Patwardhan R.P."/>
            <person name="Pitluck S."/>
            <person name="Pritham E.J."/>
            <person name="Rechtsteiner A."/>
            <person name="Rho M."/>
            <person name="Rogozin I.B."/>
            <person name="Sakarya O."/>
            <person name="Salamov A."/>
            <person name="Schaack S."/>
            <person name="Shapiro H."/>
            <person name="Shiga Y."/>
            <person name="Skalitzky C."/>
            <person name="Smith Z."/>
            <person name="Souvorov A."/>
            <person name="Sung W."/>
            <person name="Tang Z."/>
            <person name="Tsuchiya D."/>
            <person name="Tu H."/>
            <person name="Vos H."/>
            <person name="Wang M."/>
            <person name="Wolf Y.I."/>
            <person name="Yamagata H."/>
            <person name="Yamada T."/>
            <person name="Ye Y."/>
            <person name="Shaw J.R."/>
            <person name="Andrews J."/>
            <person name="Crease T.J."/>
            <person name="Tang H."/>
            <person name="Lucas S.M."/>
            <person name="Robertson H.M."/>
            <person name="Bork P."/>
            <person name="Koonin E.V."/>
            <person name="Zdobnov E.M."/>
            <person name="Grigoriev I.V."/>
            <person name="Lynch M."/>
            <person name="Boore J.L."/>
        </authorList>
    </citation>
    <scope>NUCLEOTIDE SEQUENCE [LARGE SCALE GENOMIC DNA]</scope>
</reference>
<dbReference type="OrthoDB" id="434092at2759"/>
<keyword evidence="7 10" id="KW-0443">Lipid metabolism</keyword>
<dbReference type="GO" id="GO:0034626">
    <property type="term" value="P:fatty acid elongation, polyunsaturated fatty acid"/>
    <property type="evidence" value="ECO:0000318"/>
    <property type="project" value="GO_Central"/>
</dbReference>
<feature type="transmembrane region" description="Helical" evidence="10">
    <location>
        <begin position="62"/>
        <end position="82"/>
    </location>
</feature>
<gene>
    <name evidence="11" type="ORF">DAPPUDRAFT_324294</name>
</gene>
<dbReference type="Pfam" id="PF01151">
    <property type="entry name" value="ELO"/>
    <property type="match status" value="1"/>
</dbReference>
<comment type="subcellular location">
    <subcellularLocation>
        <location evidence="1">Membrane</location>
        <topology evidence="1">Multi-pass membrane protein</topology>
    </subcellularLocation>
</comment>
<evidence type="ECO:0000256" key="4">
    <source>
        <dbReference type="ARBA" id="ARBA00022692"/>
    </source>
</evidence>
<evidence type="ECO:0000256" key="5">
    <source>
        <dbReference type="ARBA" id="ARBA00022832"/>
    </source>
</evidence>
<dbReference type="KEGG" id="dpx:DAPPUDRAFT_324294"/>
<proteinExistence type="inferred from homology"/>
<comment type="catalytic activity">
    <reaction evidence="10">
        <text>a very-long-chain acyl-CoA + malonyl-CoA + H(+) = a very-long-chain 3-oxoacyl-CoA + CO2 + CoA</text>
        <dbReference type="Rhea" id="RHEA:32727"/>
        <dbReference type="ChEBI" id="CHEBI:15378"/>
        <dbReference type="ChEBI" id="CHEBI:16526"/>
        <dbReference type="ChEBI" id="CHEBI:57287"/>
        <dbReference type="ChEBI" id="CHEBI:57384"/>
        <dbReference type="ChEBI" id="CHEBI:90725"/>
        <dbReference type="ChEBI" id="CHEBI:90736"/>
        <dbReference type="EC" id="2.3.1.199"/>
    </reaction>
</comment>
<organism evidence="11 12">
    <name type="scientific">Daphnia pulex</name>
    <name type="common">Water flea</name>
    <dbReference type="NCBI Taxonomy" id="6669"/>
    <lineage>
        <taxon>Eukaryota</taxon>
        <taxon>Metazoa</taxon>
        <taxon>Ecdysozoa</taxon>
        <taxon>Arthropoda</taxon>
        <taxon>Crustacea</taxon>
        <taxon>Branchiopoda</taxon>
        <taxon>Diplostraca</taxon>
        <taxon>Cladocera</taxon>
        <taxon>Anomopoda</taxon>
        <taxon>Daphniidae</taxon>
        <taxon>Daphnia</taxon>
    </lineage>
</organism>
<accession>E9H1G1</accession>
<dbReference type="InParanoid" id="E9H1G1"/>
<dbReference type="PANTHER" id="PTHR11157">
    <property type="entry name" value="FATTY ACID ACYL TRANSFERASE-RELATED"/>
    <property type="match status" value="1"/>
</dbReference>
<evidence type="ECO:0000256" key="3">
    <source>
        <dbReference type="ARBA" id="ARBA00022679"/>
    </source>
</evidence>
<dbReference type="AlphaFoldDB" id="E9H1G1"/>
<evidence type="ECO:0000256" key="1">
    <source>
        <dbReference type="ARBA" id="ARBA00004141"/>
    </source>
</evidence>
<dbReference type="HOGENOM" id="CLU_048483_0_1_1"/>
<protein>
    <recommendedName>
        <fullName evidence="10">Elongation of very long chain fatty acids protein</fullName>
        <ecNumber evidence="10">2.3.1.199</ecNumber>
    </recommendedName>
    <alternativeName>
        <fullName evidence="10">Very-long-chain 3-oxoacyl-CoA synthase</fullName>
    </alternativeName>
</protein>
<keyword evidence="2 10" id="KW-0444">Lipid biosynthesis</keyword>
<dbReference type="PANTHER" id="PTHR11157:SF69">
    <property type="entry name" value="ELONGATION OF VERY LONG CHAIN FATTY ACIDS PROTEIN 7"/>
    <property type="match status" value="1"/>
</dbReference>
<evidence type="ECO:0000256" key="2">
    <source>
        <dbReference type="ARBA" id="ARBA00022516"/>
    </source>
</evidence>
<keyword evidence="3 10" id="KW-0808">Transferase</keyword>
<name>E9H1G1_DAPPU</name>
<keyword evidence="6 10" id="KW-1133">Transmembrane helix</keyword>
<feature type="transmembrane region" description="Helical" evidence="10">
    <location>
        <begin position="146"/>
        <end position="163"/>
    </location>
</feature>
<feature type="transmembrane region" description="Helical" evidence="10">
    <location>
        <begin position="230"/>
        <end position="249"/>
    </location>
</feature>
<dbReference type="InterPro" id="IPR002076">
    <property type="entry name" value="ELO_fam"/>
</dbReference>
<dbReference type="OMA" id="NAYFFYR"/>
<keyword evidence="5 10" id="KW-0276">Fatty acid metabolism</keyword>
<dbReference type="eggNOG" id="KOG3071">
    <property type="taxonomic scope" value="Eukaryota"/>
</dbReference>
<evidence type="ECO:0000256" key="7">
    <source>
        <dbReference type="ARBA" id="ARBA00023098"/>
    </source>
</evidence>
<feature type="transmembrane region" description="Helical" evidence="10">
    <location>
        <begin position="169"/>
        <end position="188"/>
    </location>
</feature>
<dbReference type="EC" id="2.3.1.199" evidence="10"/>